<feature type="non-terminal residue" evidence="1">
    <location>
        <position position="50"/>
    </location>
</feature>
<sequence>CFYCLTGILLARAPVLIVKTLFVSVFCLSHWDPASQEPSAHSLWPMCVLS</sequence>
<feature type="non-terminal residue" evidence="1">
    <location>
        <position position="1"/>
    </location>
</feature>
<evidence type="ECO:0000313" key="2">
    <source>
        <dbReference type="Proteomes" id="UP001066276"/>
    </source>
</evidence>
<dbReference type="EMBL" id="JANPWB010000011">
    <property type="protein sequence ID" value="KAJ1126279.1"/>
    <property type="molecule type" value="Genomic_DNA"/>
</dbReference>
<keyword evidence="2" id="KW-1185">Reference proteome</keyword>
<accession>A0AAV7PGI3</accession>
<gene>
    <name evidence="1" type="ORF">NDU88_004687</name>
</gene>
<name>A0AAV7PGI3_PLEWA</name>
<evidence type="ECO:0000313" key="1">
    <source>
        <dbReference type="EMBL" id="KAJ1126279.1"/>
    </source>
</evidence>
<comment type="caution">
    <text evidence="1">The sequence shown here is derived from an EMBL/GenBank/DDBJ whole genome shotgun (WGS) entry which is preliminary data.</text>
</comment>
<reference evidence="1" key="1">
    <citation type="journal article" date="2022" name="bioRxiv">
        <title>Sequencing and chromosome-scale assembly of the giantPleurodeles waltlgenome.</title>
        <authorList>
            <person name="Brown T."/>
            <person name="Elewa A."/>
            <person name="Iarovenko S."/>
            <person name="Subramanian E."/>
            <person name="Araus A.J."/>
            <person name="Petzold A."/>
            <person name="Susuki M."/>
            <person name="Suzuki K.-i.T."/>
            <person name="Hayashi T."/>
            <person name="Toyoda A."/>
            <person name="Oliveira C."/>
            <person name="Osipova E."/>
            <person name="Leigh N.D."/>
            <person name="Simon A."/>
            <person name="Yun M.H."/>
        </authorList>
    </citation>
    <scope>NUCLEOTIDE SEQUENCE</scope>
    <source>
        <strain evidence="1">20211129_DDA</strain>
        <tissue evidence="1">Liver</tissue>
    </source>
</reference>
<dbReference type="AlphaFoldDB" id="A0AAV7PGI3"/>
<proteinExistence type="predicted"/>
<organism evidence="1 2">
    <name type="scientific">Pleurodeles waltl</name>
    <name type="common">Iberian ribbed newt</name>
    <dbReference type="NCBI Taxonomy" id="8319"/>
    <lineage>
        <taxon>Eukaryota</taxon>
        <taxon>Metazoa</taxon>
        <taxon>Chordata</taxon>
        <taxon>Craniata</taxon>
        <taxon>Vertebrata</taxon>
        <taxon>Euteleostomi</taxon>
        <taxon>Amphibia</taxon>
        <taxon>Batrachia</taxon>
        <taxon>Caudata</taxon>
        <taxon>Salamandroidea</taxon>
        <taxon>Salamandridae</taxon>
        <taxon>Pleurodelinae</taxon>
        <taxon>Pleurodeles</taxon>
    </lineage>
</organism>
<protein>
    <submittedName>
        <fullName evidence="1">Uncharacterized protein</fullName>
    </submittedName>
</protein>
<dbReference type="Proteomes" id="UP001066276">
    <property type="component" value="Chromosome 7"/>
</dbReference>